<sequence>MSEVDTAAVRKVLDEVRAEGRDSLTAPEGKRVCDAYGIPTPREGLATTADEAAKLAEEIGKPVAAKIVSPDILHKTEAGGVVIGVDGADAARAAYDEILANAKAYKADASITGVQIQEMVGGGQEVIVGATTDGTFGKVVAFGLGGVLVEVLKDVTFRLAPLDTAEARSMVTGIQAAEVLQGARGAEPADLDAIADVIRKVSQLVTDFPEISEFDLNPVFASASGAVAADVRILLETEERAQPVQHSQEDILAAMNRLMNPRSVAVVGASDQAGKIGNSVMKNLINGGYQGEIHPINPKADEIMGRKAYKSVGDVPGDVDVAVFAVPAKFVPAALTECGKKGVTAAVMIPSGFAETGNQELQDEIVGIANEYGVRMLGPNIYGYYYTPQNLCATFCTPYDVKGGVALTSQSGGIGMAILGFARTTKMGVSAIVGLGNKSDVDEDDLLTFFENDDNTQCVAMHLEDLKDGRAFVETAQRMTKKKPVVVLKAGRTDMGARAASSHTGALAGDDKVYDDILRQAGVVRAPGLNEMLEYARGLPLLPTPQGENVVIITGAGGSGVLLSDACVAEGLSLMDIPPDLDESFRAFIPPFGAAGNPIDITGGEPPSTYEATIRLGLEDPRIHALILGYWHTIVTPPMVFAELTAKVLAEARAKGIDKPVVASLAGDTEVEQACDYLFEHRVVAYPYTTERPVAVLGAKYRWARAAGLIG</sequence>
<dbReference type="SUPFAM" id="SSF52210">
    <property type="entry name" value="Succinyl-CoA synthetase domains"/>
    <property type="match status" value="2"/>
</dbReference>
<dbReference type="SUPFAM" id="SSF51735">
    <property type="entry name" value="NAD(P)-binding Rossmann-fold domains"/>
    <property type="match status" value="1"/>
</dbReference>
<dbReference type="InterPro" id="IPR043938">
    <property type="entry name" value="Ligase_CoA_dom"/>
</dbReference>
<dbReference type="Gene3D" id="3.30.470.20">
    <property type="entry name" value="ATP-grasp fold, B domain"/>
    <property type="match status" value="1"/>
</dbReference>
<dbReference type="InterPro" id="IPR003781">
    <property type="entry name" value="CoA-bd"/>
</dbReference>
<protein>
    <submittedName>
        <fullName evidence="3">Acetate--CoA ligase family protein</fullName>
    </submittedName>
</protein>
<dbReference type="Gene3D" id="3.30.1490.20">
    <property type="entry name" value="ATP-grasp fold, A domain"/>
    <property type="match status" value="1"/>
</dbReference>
<organism evidence="3 4">
    <name type="scientific">Actinophytocola gossypii</name>
    <dbReference type="NCBI Taxonomy" id="2812003"/>
    <lineage>
        <taxon>Bacteria</taxon>
        <taxon>Bacillati</taxon>
        <taxon>Actinomycetota</taxon>
        <taxon>Actinomycetes</taxon>
        <taxon>Pseudonocardiales</taxon>
        <taxon>Pseudonocardiaceae</taxon>
    </lineage>
</organism>
<keyword evidence="1" id="KW-0547">Nucleotide-binding</keyword>
<dbReference type="EMBL" id="JAFFZE010000032">
    <property type="protein sequence ID" value="MCT2588066.1"/>
    <property type="molecule type" value="Genomic_DNA"/>
</dbReference>
<reference evidence="3 4" key="1">
    <citation type="submission" date="2021-02" db="EMBL/GenBank/DDBJ databases">
        <title>Actinophytocola xerophila sp. nov., isolated from soil of cotton cropping field.</title>
        <authorList>
            <person name="Huang R."/>
            <person name="Chen X."/>
            <person name="Ge X."/>
            <person name="Liu W."/>
        </authorList>
    </citation>
    <scope>NUCLEOTIDE SEQUENCE [LARGE SCALE GENOMIC DNA]</scope>
    <source>
        <strain evidence="3 4">S1-96</strain>
    </source>
</reference>
<proteinExistence type="predicted"/>
<gene>
    <name evidence="3" type="ORF">JT362_33655</name>
</gene>
<evidence type="ECO:0000313" key="4">
    <source>
        <dbReference type="Proteomes" id="UP001156441"/>
    </source>
</evidence>
<dbReference type="GO" id="GO:0016874">
    <property type="term" value="F:ligase activity"/>
    <property type="evidence" value="ECO:0007669"/>
    <property type="project" value="UniProtKB-KW"/>
</dbReference>
<evidence type="ECO:0000313" key="3">
    <source>
        <dbReference type="EMBL" id="MCT2588066.1"/>
    </source>
</evidence>
<evidence type="ECO:0000256" key="1">
    <source>
        <dbReference type="PROSITE-ProRule" id="PRU00409"/>
    </source>
</evidence>
<dbReference type="InterPro" id="IPR011761">
    <property type="entry name" value="ATP-grasp"/>
</dbReference>
<dbReference type="Pfam" id="PF13549">
    <property type="entry name" value="ATP-grasp_5"/>
    <property type="match status" value="1"/>
</dbReference>
<dbReference type="PROSITE" id="PS50975">
    <property type="entry name" value="ATP_GRASP"/>
    <property type="match status" value="1"/>
</dbReference>
<comment type="caution">
    <text evidence="3">The sequence shown here is derived from an EMBL/GenBank/DDBJ whole genome shotgun (WGS) entry which is preliminary data.</text>
</comment>
<dbReference type="Pfam" id="PF19045">
    <property type="entry name" value="Ligase_CoA_2"/>
    <property type="match status" value="1"/>
</dbReference>
<dbReference type="InterPro" id="IPR016102">
    <property type="entry name" value="Succinyl-CoA_synth-like"/>
</dbReference>
<dbReference type="InterPro" id="IPR032875">
    <property type="entry name" value="Succ_CoA_lig_flav_dom"/>
</dbReference>
<name>A0ABT2JJL8_9PSEU</name>
<dbReference type="Pfam" id="PF13380">
    <property type="entry name" value="CoA_binding_2"/>
    <property type="match status" value="1"/>
</dbReference>
<dbReference type="Gene3D" id="3.40.50.261">
    <property type="entry name" value="Succinyl-CoA synthetase domains"/>
    <property type="match status" value="2"/>
</dbReference>
<dbReference type="PANTHER" id="PTHR42793">
    <property type="entry name" value="COA BINDING DOMAIN CONTAINING PROTEIN"/>
    <property type="match status" value="1"/>
</dbReference>
<dbReference type="SMART" id="SM00881">
    <property type="entry name" value="CoA_binding"/>
    <property type="match status" value="1"/>
</dbReference>
<dbReference type="Proteomes" id="UP001156441">
    <property type="component" value="Unassembled WGS sequence"/>
</dbReference>
<dbReference type="InterPro" id="IPR036291">
    <property type="entry name" value="NAD(P)-bd_dom_sf"/>
</dbReference>
<dbReference type="Gene3D" id="3.40.50.720">
    <property type="entry name" value="NAD(P)-binding Rossmann-like Domain"/>
    <property type="match status" value="1"/>
</dbReference>
<accession>A0ABT2JJL8</accession>
<dbReference type="InterPro" id="IPR013815">
    <property type="entry name" value="ATP_grasp_subdomain_1"/>
</dbReference>
<keyword evidence="3" id="KW-0436">Ligase</keyword>
<evidence type="ECO:0000259" key="2">
    <source>
        <dbReference type="PROSITE" id="PS50975"/>
    </source>
</evidence>
<keyword evidence="4" id="KW-1185">Reference proteome</keyword>
<dbReference type="PANTHER" id="PTHR42793:SF1">
    <property type="entry name" value="PEPTIDYL-LYSINE N-ACETYLTRANSFERASE PATZ"/>
    <property type="match status" value="1"/>
</dbReference>
<dbReference type="Pfam" id="PF13607">
    <property type="entry name" value="Succ_CoA_lig"/>
    <property type="match status" value="1"/>
</dbReference>
<dbReference type="SUPFAM" id="SSF56059">
    <property type="entry name" value="Glutathione synthetase ATP-binding domain-like"/>
    <property type="match status" value="1"/>
</dbReference>
<keyword evidence="1" id="KW-0067">ATP-binding</keyword>
<feature type="domain" description="ATP-grasp" evidence="2">
    <location>
        <begin position="30"/>
        <end position="260"/>
    </location>
</feature>
<dbReference type="RefSeq" id="WP_260195999.1">
    <property type="nucleotide sequence ID" value="NZ_JAFFZE010000032.1"/>
</dbReference>